<evidence type="ECO:0000313" key="1">
    <source>
        <dbReference type="EMBL" id="MBB3941931.1"/>
    </source>
</evidence>
<gene>
    <name evidence="1" type="ORF">GGR91_000153</name>
</gene>
<sequence>MAPKARVGSAVGFSVVEHQIGDQKFQRALMEKQRAG</sequence>
<dbReference type="EMBL" id="JACIEA010000001">
    <property type="protein sequence ID" value="MBB3941931.1"/>
    <property type="molecule type" value="Genomic_DNA"/>
</dbReference>
<protein>
    <submittedName>
        <fullName evidence="1">Uncharacterized protein</fullName>
    </submittedName>
</protein>
<dbReference type="Proteomes" id="UP000581447">
    <property type="component" value="Unassembled WGS sequence"/>
</dbReference>
<evidence type="ECO:0000313" key="2">
    <source>
        <dbReference type="Proteomes" id="UP000581447"/>
    </source>
</evidence>
<reference evidence="1 2" key="1">
    <citation type="submission" date="2020-08" db="EMBL/GenBank/DDBJ databases">
        <title>Genomic Encyclopedia of Type Strains, Phase IV (KMG-IV): sequencing the most valuable type-strain genomes for metagenomic binning, comparative biology and taxonomic classification.</title>
        <authorList>
            <person name="Goeker M."/>
        </authorList>
    </citation>
    <scope>NUCLEOTIDE SEQUENCE [LARGE SCALE GENOMIC DNA]</scope>
    <source>
        <strain evidence="1 2">DSM 29050</strain>
    </source>
</reference>
<dbReference type="AlphaFoldDB" id="A0A840AWF7"/>
<accession>A0A840AWF7</accession>
<organism evidence="1 2">
    <name type="scientific">Sphingorhabdus rigui</name>
    <dbReference type="NCBI Taxonomy" id="1282858"/>
    <lineage>
        <taxon>Bacteria</taxon>
        <taxon>Pseudomonadati</taxon>
        <taxon>Pseudomonadota</taxon>
        <taxon>Alphaproteobacteria</taxon>
        <taxon>Sphingomonadales</taxon>
        <taxon>Sphingomonadaceae</taxon>
        <taxon>Sphingorhabdus</taxon>
    </lineage>
</organism>
<keyword evidence="2" id="KW-1185">Reference proteome</keyword>
<name>A0A840AWF7_9SPHN</name>
<proteinExistence type="predicted"/>
<comment type="caution">
    <text evidence="1">The sequence shown here is derived from an EMBL/GenBank/DDBJ whole genome shotgun (WGS) entry which is preliminary data.</text>
</comment>